<dbReference type="Pfam" id="PF00128">
    <property type="entry name" value="Alpha-amylase"/>
    <property type="match status" value="1"/>
</dbReference>
<dbReference type="InterPro" id="IPR006047">
    <property type="entry name" value="GH13_cat_dom"/>
</dbReference>
<dbReference type="InterPro" id="IPR004193">
    <property type="entry name" value="Glyco_hydro_13_N"/>
</dbReference>
<dbReference type="EMBL" id="CP136051">
    <property type="protein sequence ID" value="WOK07256.1"/>
    <property type="molecule type" value="Genomic_DNA"/>
</dbReference>
<evidence type="ECO:0000256" key="2">
    <source>
        <dbReference type="ARBA" id="ARBA00022801"/>
    </source>
</evidence>
<dbReference type="InterPro" id="IPR014756">
    <property type="entry name" value="Ig_E-set"/>
</dbReference>
<dbReference type="CDD" id="cd11326">
    <property type="entry name" value="AmyAc_Glg_debranch"/>
    <property type="match status" value="1"/>
</dbReference>
<dbReference type="InterPro" id="IPR013780">
    <property type="entry name" value="Glyco_hydro_b"/>
</dbReference>
<keyword evidence="2" id="KW-0378">Hydrolase</keyword>
<accession>A0ABZ0IRP9</accession>
<dbReference type="Pfam" id="PF02922">
    <property type="entry name" value="CBM_48"/>
    <property type="match status" value="1"/>
</dbReference>
<comment type="similarity">
    <text evidence="1">Belongs to the glycosyl hydrolase 13 family.</text>
</comment>
<dbReference type="SUPFAM" id="SSF51445">
    <property type="entry name" value="(Trans)glycosidases"/>
    <property type="match status" value="1"/>
</dbReference>
<dbReference type="SUPFAM" id="SSF81296">
    <property type="entry name" value="E set domains"/>
    <property type="match status" value="1"/>
</dbReference>
<dbReference type="RefSeq" id="WP_317489942.1">
    <property type="nucleotide sequence ID" value="NZ_CP136051.1"/>
</dbReference>
<dbReference type="Gene3D" id="2.60.40.10">
    <property type="entry name" value="Immunoglobulins"/>
    <property type="match status" value="1"/>
</dbReference>
<dbReference type="SUPFAM" id="SSF51011">
    <property type="entry name" value="Glycosyl hydrolase domain"/>
    <property type="match status" value="1"/>
</dbReference>
<feature type="domain" description="Glycosyl hydrolase family 13 catalytic" evidence="4">
    <location>
        <begin position="172"/>
        <end position="580"/>
    </location>
</feature>
<dbReference type="NCBIfam" id="TIGR02100">
    <property type="entry name" value="glgX_debranch"/>
    <property type="match status" value="1"/>
</dbReference>
<dbReference type="PANTHER" id="PTHR43002">
    <property type="entry name" value="GLYCOGEN DEBRANCHING ENZYME"/>
    <property type="match status" value="1"/>
</dbReference>
<dbReference type="InterPro" id="IPR011837">
    <property type="entry name" value="Glycogen_debranch_GlgX"/>
</dbReference>
<proteinExistence type="inferred from homology"/>
<evidence type="ECO:0000313" key="5">
    <source>
        <dbReference type="EMBL" id="WOK07256.1"/>
    </source>
</evidence>
<gene>
    <name evidence="5" type="primary">glgX</name>
    <name evidence="5" type="ORF">RT717_01295</name>
</gene>
<dbReference type="InterPro" id="IPR013783">
    <property type="entry name" value="Ig-like_fold"/>
</dbReference>
<dbReference type="Proteomes" id="UP001302349">
    <property type="component" value="Chromosome"/>
</dbReference>
<evidence type="ECO:0000256" key="3">
    <source>
        <dbReference type="ARBA" id="ARBA00023295"/>
    </source>
</evidence>
<keyword evidence="3" id="KW-0326">Glycosidase</keyword>
<dbReference type="Gene3D" id="2.60.40.1180">
    <property type="entry name" value="Golgi alpha-mannosidase II"/>
    <property type="match status" value="1"/>
</dbReference>
<keyword evidence="6" id="KW-1185">Reference proteome</keyword>
<organism evidence="5 6">
    <name type="scientific">Imperialibacter roseus</name>
    <dbReference type="NCBI Taxonomy" id="1324217"/>
    <lineage>
        <taxon>Bacteria</taxon>
        <taxon>Pseudomonadati</taxon>
        <taxon>Bacteroidota</taxon>
        <taxon>Cytophagia</taxon>
        <taxon>Cytophagales</taxon>
        <taxon>Flammeovirgaceae</taxon>
        <taxon>Imperialibacter</taxon>
    </lineage>
</organism>
<dbReference type="SMART" id="SM00642">
    <property type="entry name" value="Aamy"/>
    <property type="match status" value="1"/>
</dbReference>
<evidence type="ECO:0000313" key="6">
    <source>
        <dbReference type="Proteomes" id="UP001302349"/>
    </source>
</evidence>
<dbReference type="InterPro" id="IPR044505">
    <property type="entry name" value="GlgX_Isoamylase_N_E_set"/>
</dbReference>
<dbReference type="CDD" id="cd02856">
    <property type="entry name" value="E_set_GDE_Isoamylase_N"/>
    <property type="match status" value="1"/>
</dbReference>
<reference evidence="5 6" key="1">
    <citation type="journal article" date="2023" name="Microbiol. Resour. Announc.">
        <title>Complete Genome Sequence of Imperialibacter roseus strain P4T.</title>
        <authorList>
            <person name="Tizabi D.R."/>
            <person name="Bachvaroff T."/>
            <person name="Hill R.T."/>
        </authorList>
    </citation>
    <scope>NUCLEOTIDE SEQUENCE [LARGE SCALE GENOMIC DNA]</scope>
    <source>
        <strain evidence="5 6">P4T</strain>
    </source>
</reference>
<sequence>METISEVKPKTIQYDILSGDPNPLGATVVDMGVNFCLFSKSASGVDLCLFKDANDDEPFQVISLKASGNRSFHYWHVLVKELPVGALYGYKVYGPFDPAVGRRFDQSRLLLDPYARAVVTPKAYNRQSLAPIGQTEVTHSHCMKCVVVDPQAYDWNGDKHVHHPYSRSVIYEVHLKGFTRHPNSKIEKSLLGTYTGLVKKIPFLKKLGITAVELMPVIQFDPQDVGNGLPTNYWGYSPIAFFAPHNGYCYCHDHKVIADEFRNMVRALHKANIEVILDVVFNHTAEGNEVGPTLSFKGLENDTYYILSHKQEYYMNYSGCGNTFNTNHSVVRRLIMDALRRWVVEMHIDGFRFDLASIMSRDEHGYPMENPPVLWEIESDPVLASTKIIAEAWDAGGLYQIGSFVGDKWAEWNGRFRDDIRRFLRGDNGAVSDFANRIAGSPDIYNKPFRDPNRSINMITCHDGFTLNDLVSYNHKHNEANGENNRDGCNENYSWNHGVEGPTNDQEIEALRLRQIKNFMVLLLLSQGTPMISMGDEVRRTQSGNNNTYCQDNEISWFDWDLVEKNKDLLAFVQHLIRFNQSQKIFRMERFWGEKPERGSECITWHGVKLFEPDRSYDSHSLAYQLKEEFGDYQYHFMINAWHQPLTFELPQTDHQWYRIIDTFQHNSFCSFGKSPVIENTSKVMERSLTVLMSKLY</sequence>
<evidence type="ECO:0000256" key="1">
    <source>
        <dbReference type="ARBA" id="ARBA00008061"/>
    </source>
</evidence>
<dbReference type="Gene3D" id="3.20.20.80">
    <property type="entry name" value="Glycosidases"/>
    <property type="match status" value="1"/>
</dbReference>
<dbReference type="InterPro" id="IPR017853">
    <property type="entry name" value="GH"/>
</dbReference>
<evidence type="ECO:0000259" key="4">
    <source>
        <dbReference type="SMART" id="SM00642"/>
    </source>
</evidence>
<name>A0ABZ0IRP9_9BACT</name>
<protein>
    <submittedName>
        <fullName evidence="5">Glycogen debranching protein GlgX</fullName>
    </submittedName>
</protein>